<evidence type="ECO:0000313" key="3">
    <source>
        <dbReference type="Proteomes" id="UP000568664"/>
    </source>
</evidence>
<keyword evidence="3" id="KW-1185">Reference proteome</keyword>
<name>A0A7Y0Q9A9_9GAMM</name>
<gene>
    <name evidence="2" type="ORF">HII17_15795</name>
</gene>
<protein>
    <submittedName>
        <fullName evidence="2">Uncharacterized protein</fullName>
    </submittedName>
</protein>
<dbReference type="RefSeq" id="WP_169076345.1">
    <property type="nucleotide sequence ID" value="NZ_JABBXH010000006.1"/>
</dbReference>
<feature type="chain" id="PRO_5030948117" evidence="1">
    <location>
        <begin position="22"/>
        <end position="119"/>
    </location>
</feature>
<comment type="caution">
    <text evidence="2">The sequence shown here is derived from an EMBL/GenBank/DDBJ whole genome shotgun (WGS) entry which is preliminary data.</text>
</comment>
<keyword evidence="1" id="KW-0732">Signal</keyword>
<organism evidence="2 3">
    <name type="scientific">Thalassotalea algicola</name>
    <dbReference type="NCBI Taxonomy" id="2716224"/>
    <lineage>
        <taxon>Bacteria</taxon>
        <taxon>Pseudomonadati</taxon>
        <taxon>Pseudomonadota</taxon>
        <taxon>Gammaproteobacteria</taxon>
        <taxon>Alteromonadales</taxon>
        <taxon>Colwelliaceae</taxon>
        <taxon>Thalassotalea</taxon>
    </lineage>
</organism>
<dbReference type="Proteomes" id="UP000568664">
    <property type="component" value="Unassembled WGS sequence"/>
</dbReference>
<dbReference type="EMBL" id="JABBXH010000006">
    <property type="protein sequence ID" value="NMP33020.1"/>
    <property type="molecule type" value="Genomic_DNA"/>
</dbReference>
<proteinExistence type="predicted"/>
<accession>A0A7Y0Q9A9</accession>
<feature type="signal peptide" evidence="1">
    <location>
        <begin position="1"/>
        <end position="21"/>
    </location>
</feature>
<evidence type="ECO:0000313" key="2">
    <source>
        <dbReference type="EMBL" id="NMP33020.1"/>
    </source>
</evidence>
<dbReference type="AlphaFoldDB" id="A0A7Y0Q9A9"/>
<evidence type="ECO:0000256" key="1">
    <source>
        <dbReference type="SAM" id="SignalP"/>
    </source>
</evidence>
<sequence>MNSILKHIVLLFALISPISSCSTTNIRENEVTVEQLKQQGWQIGTVTYQSFEGGFYGITSEKGDKYLVLNLPSEMKVANSLVAFKGQLNKDIMTIQQWGTPFKLSDIKMLKKGLPNNAF</sequence>
<reference evidence="2 3" key="1">
    <citation type="submission" date="2020-04" db="EMBL/GenBank/DDBJ databases">
        <title>Thalassotalea sp. M1531, isolated from the surface of marine red alga.</title>
        <authorList>
            <person name="Pang L."/>
            <person name="Lu D.-C."/>
        </authorList>
    </citation>
    <scope>NUCLEOTIDE SEQUENCE [LARGE SCALE GENOMIC DNA]</scope>
    <source>
        <strain evidence="2 3">M1531</strain>
    </source>
</reference>